<keyword evidence="1" id="KW-0732">Signal</keyword>
<name>A0A514Z8B7_9LACT</name>
<evidence type="ECO:0000313" key="3">
    <source>
        <dbReference type="Proteomes" id="UP000315128"/>
    </source>
</evidence>
<proteinExistence type="predicted"/>
<sequence>MKKEKQGFRTWKRGKTWVSALGVTLIIGNTILPVVVNADTPQVQNIQSATVNDDGSQIIFVNGTELQLKKGDSFTASAQLAQLKNNDGSINDGTTLKATIDSKTVALDDPQTLTVGGIQCFTRS</sequence>
<gene>
    <name evidence="2" type="ORF">FLP15_05795</name>
</gene>
<dbReference type="RefSeq" id="WP_142766341.1">
    <property type="nucleotide sequence ID" value="NZ_CP041356.1"/>
</dbReference>
<accession>A0A514Z8B7</accession>
<dbReference type="Proteomes" id="UP000315128">
    <property type="component" value="Chromosome"/>
</dbReference>
<dbReference type="AlphaFoldDB" id="A0A514Z8B7"/>
<dbReference type="EMBL" id="CP041356">
    <property type="protein sequence ID" value="QDK70757.1"/>
    <property type="molecule type" value="Genomic_DNA"/>
</dbReference>
<dbReference type="NCBIfam" id="TIGR03715">
    <property type="entry name" value="KxYKxGKxW"/>
    <property type="match status" value="1"/>
</dbReference>
<evidence type="ECO:0000313" key="2">
    <source>
        <dbReference type="EMBL" id="QDK70757.1"/>
    </source>
</evidence>
<evidence type="ECO:0000256" key="1">
    <source>
        <dbReference type="ARBA" id="ARBA00022729"/>
    </source>
</evidence>
<protein>
    <submittedName>
        <fullName evidence="2">Uncharacterized protein</fullName>
    </submittedName>
</protein>
<keyword evidence="3" id="KW-1185">Reference proteome</keyword>
<dbReference type="KEGG" id="lack:FLP15_05795"/>
<reference evidence="2 3" key="1">
    <citation type="submission" date="2019-07" db="EMBL/GenBank/DDBJ databases">
        <title>Genome sequencing of KACC 19320.</title>
        <authorList>
            <person name="Heo J."/>
            <person name="Kim S.-J."/>
            <person name="Kim J.-S."/>
            <person name="Hong S.-B."/>
            <person name="Kwon S.-W."/>
        </authorList>
    </citation>
    <scope>NUCLEOTIDE SEQUENCE [LARGE SCALE GENOMIC DNA]</scope>
    <source>
        <strain evidence="2 3">KACC 19320</strain>
    </source>
</reference>
<organism evidence="2 3">
    <name type="scientific">Lactococcus protaetiae</name>
    <dbReference type="NCBI Taxonomy" id="2592653"/>
    <lineage>
        <taxon>Bacteria</taxon>
        <taxon>Bacillati</taxon>
        <taxon>Bacillota</taxon>
        <taxon>Bacilli</taxon>
        <taxon>Lactobacillales</taxon>
        <taxon>Streptococcaceae</taxon>
        <taxon>Lactococcus</taxon>
    </lineage>
</organism>
<dbReference type="InterPro" id="IPR022263">
    <property type="entry name" value="KxYKxGKxW"/>
</dbReference>